<proteinExistence type="predicted"/>
<dbReference type="Proteomes" id="UP000075573">
    <property type="component" value="Unassembled WGS sequence"/>
</dbReference>
<dbReference type="PATRIC" id="fig|442.7.peg.2903"/>
<reference evidence="2 3" key="1">
    <citation type="submission" date="2015-06" db="EMBL/GenBank/DDBJ databases">
        <title>Improved classification and identification of acetic acid bacteria using matrix-assisted laser desorption/ionization time-of-flight mass spectrometry; Gluconobacter nephelii and Gluconobacter uchimurae are later heterotypic synonyms of Gluconobacter japonicus and Gluconobacter oxydans, respectively.</title>
        <authorList>
            <person name="Li L."/>
            <person name="Cleenwerck I."/>
            <person name="De Vuyst L."/>
            <person name="Vandamme P."/>
        </authorList>
    </citation>
    <scope>NUCLEOTIDE SEQUENCE [LARGE SCALE GENOMIC DNA]</scope>
    <source>
        <strain evidence="2 3">LMG 1764</strain>
    </source>
</reference>
<keyword evidence="1" id="KW-1133">Transmembrane helix</keyword>
<dbReference type="RefSeq" id="WP_062493969.1">
    <property type="nucleotide sequence ID" value="NZ_LHZB01000090.1"/>
</dbReference>
<dbReference type="EMBL" id="LHZB01000090">
    <property type="protein sequence ID" value="KXV02542.1"/>
    <property type="molecule type" value="Genomic_DNA"/>
</dbReference>
<evidence type="ECO:0000256" key="1">
    <source>
        <dbReference type="SAM" id="Phobius"/>
    </source>
</evidence>
<dbReference type="AlphaFoldDB" id="A0A149QZ15"/>
<name>A0A149QZ15_9PROT</name>
<comment type="caution">
    <text evidence="2">The sequence shown here is derived from an EMBL/GenBank/DDBJ whole genome shotgun (WGS) entry which is preliminary data.</text>
</comment>
<feature type="transmembrane region" description="Helical" evidence="1">
    <location>
        <begin position="6"/>
        <end position="32"/>
    </location>
</feature>
<sequence length="68" mass="7115">MDGDALLTAVVIIIITLFLAGLTGAILAAFFLRGKTAKLVGFCCCVFLLGSILLAVLLMGEMRPIPGF</sequence>
<evidence type="ECO:0000313" key="3">
    <source>
        <dbReference type="Proteomes" id="UP000075573"/>
    </source>
</evidence>
<organism evidence="2 3">
    <name type="scientific">Gluconobacter potus</name>
    <dbReference type="NCBI Taxonomy" id="2724927"/>
    <lineage>
        <taxon>Bacteria</taxon>
        <taxon>Pseudomonadati</taxon>
        <taxon>Pseudomonadota</taxon>
        <taxon>Alphaproteobacteria</taxon>
        <taxon>Acetobacterales</taxon>
        <taxon>Acetobacteraceae</taxon>
        <taxon>Gluconobacter</taxon>
    </lineage>
</organism>
<gene>
    <name evidence="2" type="ORF">AD929_02300</name>
</gene>
<feature type="transmembrane region" description="Helical" evidence="1">
    <location>
        <begin position="39"/>
        <end position="60"/>
    </location>
</feature>
<keyword evidence="1" id="KW-0472">Membrane</keyword>
<keyword evidence="1" id="KW-0812">Transmembrane</keyword>
<accession>A0A149QZ15</accession>
<evidence type="ECO:0000313" key="2">
    <source>
        <dbReference type="EMBL" id="KXV02542.1"/>
    </source>
</evidence>
<protein>
    <submittedName>
        <fullName evidence="2">Uncharacterized protein</fullName>
    </submittedName>
</protein>